<protein>
    <recommendedName>
        <fullName evidence="1">Succinyl-CoA synthetase-like flavodoxin domain-containing protein</fullName>
    </recommendedName>
</protein>
<evidence type="ECO:0000259" key="1">
    <source>
        <dbReference type="Pfam" id="PF13607"/>
    </source>
</evidence>
<dbReference type="PANTHER" id="PTHR42793">
    <property type="entry name" value="COA BINDING DOMAIN CONTAINING PROTEIN"/>
    <property type="match status" value="1"/>
</dbReference>
<evidence type="ECO:0000313" key="2">
    <source>
        <dbReference type="EMBL" id="GAG23595.1"/>
    </source>
</evidence>
<dbReference type="SUPFAM" id="SSF52210">
    <property type="entry name" value="Succinyl-CoA synthetase domains"/>
    <property type="match status" value="2"/>
</dbReference>
<dbReference type="Gene3D" id="3.40.50.261">
    <property type="entry name" value="Succinyl-CoA synthetase domains"/>
    <property type="match status" value="2"/>
</dbReference>
<sequence>DQQGGRRVDEGVAIITMSSNVGFNLTMQRRGLPIAYMISLGNKLKFDLYDAIHTFARQDRVTALGLFVETMPDPKAFEQAVNFARELGKPIVAIKTGHSEVGQKVVISHTASLAGSDVLVSALFERLGVARVDSLEALIEALKVLHVLGPLDGGQIGAMSTSGGDLTLLADGMGPSLTMPPLSKKVAQRLQTTVHERVVAANPFDYQMFTWDDEDRMAEHFTAFLSEDFDVSLCLLDYPREDICDQSTWSGAERGFVR</sequence>
<feature type="non-terminal residue" evidence="2">
    <location>
        <position position="1"/>
    </location>
</feature>
<feature type="non-terminal residue" evidence="2">
    <location>
        <position position="258"/>
    </location>
</feature>
<dbReference type="InterPro" id="IPR016102">
    <property type="entry name" value="Succinyl-CoA_synth-like"/>
</dbReference>
<comment type="caution">
    <text evidence="2">The sequence shown here is derived from an EMBL/GenBank/DDBJ whole genome shotgun (WGS) entry which is preliminary data.</text>
</comment>
<proteinExistence type="predicted"/>
<accession>X0VZ67</accession>
<reference evidence="2" key="1">
    <citation type="journal article" date="2014" name="Front. Microbiol.">
        <title>High frequency of phylogenetically diverse reductive dehalogenase-homologous genes in deep subseafloor sedimentary metagenomes.</title>
        <authorList>
            <person name="Kawai M."/>
            <person name="Futagami T."/>
            <person name="Toyoda A."/>
            <person name="Takaki Y."/>
            <person name="Nishi S."/>
            <person name="Hori S."/>
            <person name="Arai W."/>
            <person name="Tsubouchi T."/>
            <person name="Morono Y."/>
            <person name="Uchiyama I."/>
            <person name="Ito T."/>
            <person name="Fujiyama A."/>
            <person name="Inagaki F."/>
            <person name="Takami H."/>
        </authorList>
    </citation>
    <scope>NUCLEOTIDE SEQUENCE</scope>
    <source>
        <strain evidence="2">Expedition CK06-06</strain>
    </source>
</reference>
<name>X0VZ67_9ZZZZ</name>
<dbReference type="AlphaFoldDB" id="X0VZ67"/>
<dbReference type="InterPro" id="IPR032875">
    <property type="entry name" value="Succ_CoA_lig_flav_dom"/>
</dbReference>
<dbReference type="EMBL" id="BARS01035884">
    <property type="protein sequence ID" value="GAG23595.1"/>
    <property type="molecule type" value="Genomic_DNA"/>
</dbReference>
<gene>
    <name evidence="2" type="ORF">S01H1_55227</name>
</gene>
<organism evidence="2">
    <name type="scientific">marine sediment metagenome</name>
    <dbReference type="NCBI Taxonomy" id="412755"/>
    <lineage>
        <taxon>unclassified sequences</taxon>
        <taxon>metagenomes</taxon>
        <taxon>ecological metagenomes</taxon>
    </lineage>
</organism>
<feature type="domain" description="Succinyl-CoA synthetase-like flavodoxin" evidence="1">
    <location>
        <begin position="11"/>
        <end position="145"/>
    </location>
</feature>
<dbReference type="Pfam" id="PF13607">
    <property type="entry name" value="Succ_CoA_lig"/>
    <property type="match status" value="1"/>
</dbReference>
<dbReference type="PANTHER" id="PTHR42793:SF4">
    <property type="entry name" value="BLL6376 PROTEIN"/>
    <property type="match status" value="1"/>
</dbReference>